<accession>A0ABY1QHW2</accession>
<evidence type="ECO:0008006" key="3">
    <source>
        <dbReference type="Google" id="ProtNLM"/>
    </source>
</evidence>
<name>A0ABY1QHW2_9BURK</name>
<comment type="caution">
    <text evidence="1">The sequence shown here is derived from an EMBL/GenBank/DDBJ whole genome shotgun (WGS) entry which is preliminary data.</text>
</comment>
<dbReference type="Pfam" id="PF11367">
    <property type="entry name" value="Tail_completion_gp17"/>
    <property type="match status" value="1"/>
</dbReference>
<dbReference type="InterPro" id="IPR021508">
    <property type="entry name" value="Gp17-like"/>
</dbReference>
<keyword evidence="2" id="KW-1185">Reference proteome</keyword>
<reference evidence="1 2" key="1">
    <citation type="submission" date="2017-05" db="EMBL/GenBank/DDBJ databases">
        <authorList>
            <person name="Varghese N."/>
            <person name="Submissions S."/>
        </authorList>
    </citation>
    <scope>NUCLEOTIDE SEQUENCE [LARGE SCALE GENOMIC DNA]</scope>
    <source>
        <strain evidence="1 2">DSM 26001</strain>
    </source>
</reference>
<evidence type="ECO:0000313" key="2">
    <source>
        <dbReference type="Proteomes" id="UP001158049"/>
    </source>
</evidence>
<dbReference type="Proteomes" id="UP001158049">
    <property type="component" value="Unassembled WGS sequence"/>
</dbReference>
<dbReference type="EMBL" id="FXUL01000017">
    <property type="protein sequence ID" value="SMP71967.1"/>
    <property type="molecule type" value="Genomic_DNA"/>
</dbReference>
<proteinExistence type="predicted"/>
<organism evidence="1 2">
    <name type="scientific">Noviherbaspirillum suwonense</name>
    <dbReference type="NCBI Taxonomy" id="1224511"/>
    <lineage>
        <taxon>Bacteria</taxon>
        <taxon>Pseudomonadati</taxon>
        <taxon>Pseudomonadota</taxon>
        <taxon>Betaproteobacteria</taxon>
        <taxon>Burkholderiales</taxon>
        <taxon>Oxalobacteraceae</taxon>
        <taxon>Noviherbaspirillum</taxon>
    </lineage>
</organism>
<sequence>MSIQSDLHALLTGIVAADQIYPVSARAPVQPYIVYQRVSAVPENVLAGNGGNNPLINTRLQIDVYATLYGEAQAKAQAIKDALRDWPVQNVTNSEQDFFEDGVNLHRVMIDISTWHN</sequence>
<dbReference type="RefSeq" id="WP_283444000.1">
    <property type="nucleotide sequence ID" value="NZ_FXUL01000017.1"/>
</dbReference>
<gene>
    <name evidence="1" type="ORF">SAMN06295970_117101</name>
</gene>
<evidence type="ECO:0000313" key="1">
    <source>
        <dbReference type="EMBL" id="SMP71967.1"/>
    </source>
</evidence>
<protein>
    <recommendedName>
        <fullName evidence="3">DUF3168 domain-containing protein</fullName>
    </recommendedName>
</protein>